<protein>
    <recommendedName>
        <fullName evidence="3">EF-hand domain-containing protein</fullName>
    </recommendedName>
</protein>
<evidence type="ECO:0000313" key="4">
    <source>
        <dbReference type="EMBL" id="EFN53750.1"/>
    </source>
</evidence>
<dbReference type="PROSITE" id="PS00018">
    <property type="entry name" value="EF_HAND_1"/>
    <property type="match status" value="2"/>
</dbReference>
<evidence type="ECO:0000313" key="5">
    <source>
        <dbReference type="Proteomes" id="UP000008141"/>
    </source>
</evidence>
<dbReference type="GeneID" id="17353184"/>
<dbReference type="eggNOG" id="ENOG502S9AT">
    <property type="taxonomic scope" value="Eukaryota"/>
</dbReference>
<dbReference type="InterPro" id="IPR002048">
    <property type="entry name" value="EF_hand_dom"/>
</dbReference>
<dbReference type="OrthoDB" id="26525at2759"/>
<keyword evidence="1" id="KW-0106">Calcium</keyword>
<keyword evidence="2" id="KW-0472">Membrane</keyword>
<dbReference type="SMART" id="SM00054">
    <property type="entry name" value="EFh"/>
    <property type="match status" value="2"/>
</dbReference>
<evidence type="ECO:0000259" key="3">
    <source>
        <dbReference type="PROSITE" id="PS50222"/>
    </source>
</evidence>
<dbReference type="CDD" id="cd00051">
    <property type="entry name" value="EFh"/>
    <property type="match status" value="1"/>
</dbReference>
<proteinExistence type="predicted"/>
<dbReference type="SUPFAM" id="SSF47473">
    <property type="entry name" value="EF-hand"/>
    <property type="match status" value="1"/>
</dbReference>
<feature type="transmembrane region" description="Helical" evidence="2">
    <location>
        <begin position="149"/>
        <end position="168"/>
    </location>
</feature>
<sequence>MSAEEMSAKSKVSYREGALPNNLLSLGPGTSPLPACTQGCGTLGSLKVPPKRAINLNGLPHVVHQLMVPTRLLFRASTHLLSARKTCRRGWEALVERMGQRMEQWRGDPYRRESNAISVHCDGVGHLLSALLLTVYLCAKLAAEGSWGLTLLGSTHVALAAGLAAMCCRRQRAYVARRELLASGAALHLAFLVRAFSTYGPLNMFERHGGSPSRLLGLFLLSSHTVWMSLYILWGRLQLVSTCLVLPGLILLPLLVGRSPCCRLLAAAGVEAPLADLYGTLSIVHSAAVSPTIRAAASIPPDPAQQCRALDSWLGATLGFIAPLLLAPEEEEKKKIQAFEESLKQSGLDKERAQKVLQAWQETVGSAGGELTPEELRKVMVKQGAKFSGLALIQVFLDVGAAYGAFVGGNFLGEAVPQYGFGAVALQAIAYFLSGYYFIGAFLDLIRLGMVLTAIQQFNVNSAAFLTAVKDLAGPSPTGLATLDKAADAINTAKVLGALNKMAGLIKEQQQGGGASSDAMLKDLAAYLTLEKAQRLYGFEASKYGITDSQAADIATVFSAFDADDNGVLSLDEFQRLCARYTELSGDEVKAALAILDTNKDGSIQLGEFVEWWVGAQPPPKA</sequence>
<keyword evidence="5" id="KW-1185">Reference proteome</keyword>
<organism evidence="5">
    <name type="scientific">Chlorella variabilis</name>
    <name type="common">Green alga</name>
    <dbReference type="NCBI Taxonomy" id="554065"/>
    <lineage>
        <taxon>Eukaryota</taxon>
        <taxon>Viridiplantae</taxon>
        <taxon>Chlorophyta</taxon>
        <taxon>core chlorophytes</taxon>
        <taxon>Trebouxiophyceae</taxon>
        <taxon>Chlorellales</taxon>
        <taxon>Chlorellaceae</taxon>
        <taxon>Chlorella clade</taxon>
        <taxon>Chlorella</taxon>
    </lineage>
</organism>
<dbReference type="InterPro" id="IPR018247">
    <property type="entry name" value="EF_Hand_1_Ca_BS"/>
</dbReference>
<dbReference type="GO" id="GO:0005509">
    <property type="term" value="F:calcium ion binding"/>
    <property type="evidence" value="ECO:0007669"/>
    <property type="project" value="InterPro"/>
</dbReference>
<dbReference type="PROSITE" id="PS50222">
    <property type="entry name" value="EF_HAND_2"/>
    <property type="match status" value="2"/>
</dbReference>
<dbReference type="InterPro" id="IPR011992">
    <property type="entry name" value="EF-hand-dom_pair"/>
</dbReference>
<feature type="transmembrane region" description="Helical" evidence="2">
    <location>
        <begin position="239"/>
        <end position="256"/>
    </location>
</feature>
<dbReference type="STRING" id="554065.E1ZK64"/>
<dbReference type="EMBL" id="GL433850">
    <property type="protein sequence ID" value="EFN53750.1"/>
    <property type="molecule type" value="Genomic_DNA"/>
</dbReference>
<dbReference type="Proteomes" id="UP000008141">
    <property type="component" value="Unassembled WGS sequence"/>
</dbReference>
<dbReference type="RefSeq" id="XP_005845852.1">
    <property type="nucleotide sequence ID" value="XM_005845790.1"/>
</dbReference>
<feature type="transmembrane region" description="Helical" evidence="2">
    <location>
        <begin position="387"/>
        <end position="407"/>
    </location>
</feature>
<keyword evidence="2" id="KW-1133">Transmembrane helix</keyword>
<dbReference type="Pfam" id="PF13499">
    <property type="entry name" value="EF-hand_7"/>
    <property type="match status" value="1"/>
</dbReference>
<gene>
    <name evidence="4" type="ORF">CHLNCDRAFT_53533</name>
</gene>
<accession>E1ZK64</accession>
<keyword evidence="2" id="KW-0812">Transmembrane</keyword>
<reference evidence="4 5" key="1">
    <citation type="journal article" date="2010" name="Plant Cell">
        <title>The Chlorella variabilis NC64A genome reveals adaptation to photosymbiosis, coevolution with viruses, and cryptic sex.</title>
        <authorList>
            <person name="Blanc G."/>
            <person name="Duncan G."/>
            <person name="Agarkova I."/>
            <person name="Borodovsky M."/>
            <person name="Gurnon J."/>
            <person name="Kuo A."/>
            <person name="Lindquist E."/>
            <person name="Lucas S."/>
            <person name="Pangilinan J."/>
            <person name="Polle J."/>
            <person name="Salamov A."/>
            <person name="Terry A."/>
            <person name="Yamada T."/>
            <person name="Dunigan D.D."/>
            <person name="Grigoriev I.V."/>
            <person name="Claverie J.M."/>
            <person name="Van Etten J.L."/>
        </authorList>
    </citation>
    <scope>NUCLEOTIDE SEQUENCE [LARGE SCALE GENOMIC DNA]</scope>
    <source>
        <strain evidence="4 5">NC64A</strain>
    </source>
</reference>
<name>E1ZK64_CHLVA</name>
<dbReference type="Gene3D" id="1.10.238.10">
    <property type="entry name" value="EF-hand"/>
    <property type="match status" value="1"/>
</dbReference>
<dbReference type="AlphaFoldDB" id="E1ZK64"/>
<feature type="transmembrane region" description="Helical" evidence="2">
    <location>
        <begin position="180"/>
        <end position="202"/>
    </location>
</feature>
<dbReference type="InParanoid" id="E1ZK64"/>
<evidence type="ECO:0000256" key="1">
    <source>
        <dbReference type="ARBA" id="ARBA00022837"/>
    </source>
</evidence>
<feature type="transmembrane region" description="Helical" evidence="2">
    <location>
        <begin position="419"/>
        <end position="439"/>
    </location>
</feature>
<feature type="domain" description="EF-hand" evidence="3">
    <location>
        <begin position="549"/>
        <end position="584"/>
    </location>
</feature>
<feature type="domain" description="EF-hand" evidence="3">
    <location>
        <begin position="587"/>
        <end position="619"/>
    </location>
</feature>
<dbReference type="KEGG" id="cvr:CHLNCDRAFT_53533"/>
<evidence type="ECO:0000256" key="2">
    <source>
        <dbReference type="SAM" id="Phobius"/>
    </source>
</evidence>